<dbReference type="Proteomes" id="UP000283523">
    <property type="component" value="Unassembled WGS sequence"/>
</dbReference>
<feature type="transmembrane region" description="Helical" evidence="1">
    <location>
        <begin position="64"/>
        <end position="84"/>
    </location>
</feature>
<sequence length="117" mass="13436">MYKANLAITTGFLAFYFLFGRNNWFLYIALTVGALTLLVPAIARWISFGWFKLAEGLGFVNSRILLSIVFFVFLLPVALLYRAFNRNILSLRSGRSEASVFVERNHTYTANDLENIW</sequence>
<dbReference type="AlphaFoldDB" id="A0A418MCK1"/>
<accession>A0A418MCK1</accession>
<evidence type="ECO:0000256" key="1">
    <source>
        <dbReference type="SAM" id="Phobius"/>
    </source>
</evidence>
<proteinExistence type="predicted"/>
<name>A0A418MCK1_9BACT</name>
<dbReference type="InterPro" id="IPR045781">
    <property type="entry name" value="SxtJ"/>
</dbReference>
<organism evidence="2 3">
    <name type="scientific">Fibrisoma montanum</name>
    <dbReference type="NCBI Taxonomy" id="2305895"/>
    <lineage>
        <taxon>Bacteria</taxon>
        <taxon>Pseudomonadati</taxon>
        <taxon>Bacteroidota</taxon>
        <taxon>Cytophagia</taxon>
        <taxon>Cytophagales</taxon>
        <taxon>Spirosomataceae</taxon>
        <taxon>Fibrisoma</taxon>
    </lineage>
</organism>
<keyword evidence="1" id="KW-0472">Membrane</keyword>
<keyword evidence="1" id="KW-0812">Transmembrane</keyword>
<dbReference type="RefSeq" id="WP_119668312.1">
    <property type="nucleotide sequence ID" value="NZ_QXED01000003.1"/>
</dbReference>
<evidence type="ECO:0008006" key="4">
    <source>
        <dbReference type="Google" id="ProtNLM"/>
    </source>
</evidence>
<gene>
    <name evidence="2" type="ORF">DYU11_11915</name>
</gene>
<keyword evidence="1" id="KW-1133">Transmembrane helix</keyword>
<evidence type="ECO:0000313" key="2">
    <source>
        <dbReference type="EMBL" id="RIV24095.1"/>
    </source>
</evidence>
<feature type="transmembrane region" description="Helical" evidence="1">
    <location>
        <begin position="24"/>
        <end position="43"/>
    </location>
</feature>
<comment type="caution">
    <text evidence="2">The sequence shown here is derived from an EMBL/GenBank/DDBJ whole genome shotgun (WGS) entry which is preliminary data.</text>
</comment>
<dbReference type="EMBL" id="QXED01000003">
    <property type="protein sequence ID" value="RIV24095.1"/>
    <property type="molecule type" value="Genomic_DNA"/>
</dbReference>
<protein>
    <recommendedName>
        <fullName evidence="4">SxtJ</fullName>
    </recommendedName>
</protein>
<evidence type="ECO:0000313" key="3">
    <source>
        <dbReference type="Proteomes" id="UP000283523"/>
    </source>
</evidence>
<reference evidence="2 3" key="1">
    <citation type="submission" date="2018-08" db="EMBL/GenBank/DDBJ databases">
        <title>Fibrisoma montanum sp. nov., isolated from Danxia mountain soil.</title>
        <authorList>
            <person name="Huang Y."/>
        </authorList>
    </citation>
    <scope>NUCLEOTIDE SEQUENCE [LARGE SCALE GENOMIC DNA]</scope>
    <source>
        <strain evidence="2 3">HYT19</strain>
    </source>
</reference>
<keyword evidence="3" id="KW-1185">Reference proteome</keyword>
<dbReference type="Pfam" id="PF19588">
    <property type="entry name" value="SxtJ"/>
    <property type="match status" value="1"/>
</dbReference>